<evidence type="ECO:0000313" key="1">
    <source>
        <dbReference type="EMBL" id="CAI0540816.1"/>
    </source>
</evidence>
<dbReference type="EMBL" id="CAMGYJ010000009">
    <property type="protein sequence ID" value="CAI0540816.1"/>
    <property type="molecule type" value="Genomic_DNA"/>
</dbReference>
<name>A0AAV0Q7I7_9ROSI</name>
<keyword evidence="2" id="KW-1185">Reference proteome</keyword>
<dbReference type="AlphaFoldDB" id="A0AAV0Q7I7"/>
<evidence type="ECO:0000313" key="2">
    <source>
        <dbReference type="Proteomes" id="UP001154282"/>
    </source>
</evidence>
<reference evidence="1" key="1">
    <citation type="submission" date="2022-08" db="EMBL/GenBank/DDBJ databases">
        <authorList>
            <person name="Gutierrez-Valencia J."/>
        </authorList>
    </citation>
    <scope>NUCLEOTIDE SEQUENCE</scope>
</reference>
<organism evidence="1 2">
    <name type="scientific">Linum tenue</name>
    <dbReference type="NCBI Taxonomy" id="586396"/>
    <lineage>
        <taxon>Eukaryota</taxon>
        <taxon>Viridiplantae</taxon>
        <taxon>Streptophyta</taxon>
        <taxon>Embryophyta</taxon>
        <taxon>Tracheophyta</taxon>
        <taxon>Spermatophyta</taxon>
        <taxon>Magnoliopsida</taxon>
        <taxon>eudicotyledons</taxon>
        <taxon>Gunneridae</taxon>
        <taxon>Pentapetalae</taxon>
        <taxon>rosids</taxon>
        <taxon>fabids</taxon>
        <taxon>Malpighiales</taxon>
        <taxon>Linaceae</taxon>
        <taxon>Linum</taxon>
    </lineage>
</organism>
<sequence>MNKEIPWDAPLQCKKLLLLSLSKEVAQQSFKNEETEQRVRVKPPSFLHFQRKEDTFPYLSLSTSSFSPAFRSSSSEQGKRSYISLSLSLKISHLSIPLKNRAMDQSKLEGVKSHGSLQIEVPIQRRVNISHKSQ</sequence>
<comment type="caution">
    <text evidence="1">The sequence shown here is derived from an EMBL/GenBank/DDBJ whole genome shotgun (WGS) entry which is preliminary data.</text>
</comment>
<dbReference type="Proteomes" id="UP001154282">
    <property type="component" value="Unassembled WGS sequence"/>
</dbReference>
<proteinExistence type="predicted"/>
<gene>
    <name evidence="1" type="ORF">LITE_LOCUS41855</name>
</gene>
<protein>
    <submittedName>
        <fullName evidence="1">Uncharacterized protein</fullName>
    </submittedName>
</protein>
<accession>A0AAV0Q7I7</accession>